<dbReference type="SUPFAM" id="SSF81901">
    <property type="entry name" value="HCP-like"/>
    <property type="match status" value="1"/>
</dbReference>
<dbReference type="EMBL" id="PIYS01000034">
    <property type="protein sequence ID" value="PKF69852.1"/>
    <property type="molecule type" value="Genomic_DNA"/>
</dbReference>
<accession>A0A2I0CL43</accession>
<reference evidence="2" key="1">
    <citation type="submission" date="2017-12" db="EMBL/GenBank/DDBJ databases">
        <authorList>
            <person name="Yu X.-Y."/>
        </authorList>
    </citation>
    <scope>NUCLEOTIDE SEQUENCE [LARGE SCALE GENOMIC DNA]</scope>
    <source>
        <strain evidence="2">ZYSR67-Z</strain>
    </source>
</reference>
<dbReference type="Proteomes" id="UP000242861">
    <property type="component" value="Unassembled WGS sequence"/>
</dbReference>
<dbReference type="InterPro" id="IPR006597">
    <property type="entry name" value="Sel1-like"/>
</dbReference>
<dbReference type="Pfam" id="PF08238">
    <property type="entry name" value="Sel1"/>
    <property type="match status" value="2"/>
</dbReference>
<dbReference type="PANTHER" id="PTHR11102">
    <property type="entry name" value="SEL-1-LIKE PROTEIN"/>
    <property type="match status" value="1"/>
</dbReference>
<protein>
    <submittedName>
        <fullName evidence="1">Sel1 repeat family protein</fullName>
    </submittedName>
</protein>
<dbReference type="InterPro" id="IPR011990">
    <property type="entry name" value="TPR-like_helical_dom_sf"/>
</dbReference>
<dbReference type="AlphaFoldDB" id="A0A2I0CL43"/>
<proteinExistence type="predicted"/>
<comment type="caution">
    <text evidence="1">The sequence shown here is derived from an EMBL/GenBank/DDBJ whole genome shotgun (WGS) entry which is preliminary data.</text>
</comment>
<name>A0A2I0CL43_9PSED</name>
<organism evidence="1 2">
    <name type="scientific">Pseudomonas fluvialis</name>
    <dbReference type="NCBI Taxonomy" id="1793966"/>
    <lineage>
        <taxon>Bacteria</taxon>
        <taxon>Pseudomonadati</taxon>
        <taxon>Pseudomonadota</taxon>
        <taxon>Gammaproteobacteria</taxon>
        <taxon>Pseudomonadales</taxon>
        <taxon>Pseudomonadaceae</taxon>
        <taxon>Pseudomonas</taxon>
    </lineage>
</organism>
<dbReference type="PANTHER" id="PTHR11102:SF160">
    <property type="entry name" value="ERAD-ASSOCIATED E3 UBIQUITIN-PROTEIN LIGASE COMPONENT HRD3"/>
    <property type="match status" value="1"/>
</dbReference>
<evidence type="ECO:0000313" key="1">
    <source>
        <dbReference type="EMBL" id="PKF69852.1"/>
    </source>
</evidence>
<dbReference type="Gene3D" id="1.25.40.10">
    <property type="entry name" value="Tetratricopeptide repeat domain"/>
    <property type="match status" value="1"/>
</dbReference>
<dbReference type="SMART" id="SM00671">
    <property type="entry name" value="SEL1"/>
    <property type="match status" value="2"/>
</dbReference>
<gene>
    <name evidence="1" type="ORF">CW360_16470</name>
</gene>
<dbReference type="RefSeq" id="WP_101194430.1">
    <property type="nucleotide sequence ID" value="NZ_PIYS01000034.1"/>
</dbReference>
<sequence length="186" mass="20115">MKHLGRSLLIGCLLLGSTPLVLASNSLLIPASSRCNLEDLAAEALPQALADCQALAEQGDSQAQFELADLLQEQARAEQDPERLQQALHWFEQASLQGHAEAQLRLGSMFYRGEGVPANRVQAYIVLKMASINGSDAAMDAADLVASQMTRSEHSTATQILGQIFRNYLLELRASEFAAPAEPTQP</sequence>
<evidence type="ECO:0000313" key="2">
    <source>
        <dbReference type="Proteomes" id="UP000242861"/>
    </source>
</evidence>
<dbReference type="InterPro" id="IPR050767">
    <property type="entry name" value="Sel1_AlgK"/>
</dbReference>